<protein>
    <recommendedName>
        <fullName evidence="3">CCHC-type domain-containing protein</fullName>
    </recommendedName>
</protein>
<keyword evidence="1" id="KW-0863">Zinc-finger</keyword>
<dbReference type="GO" id="GO:0008270">
    <property type="term" value="F:zinc ion binding"/>
    <property type="evidence" value="ECO:0007669"/>
    <property type="project" value="UniProtKB-KW"/>
</dbReference>
<keyword evidence="1" id="KW-0479">Metal-binding</keyword>
<feature type="domain" description="CCHC-type" evidence="3">
    <location>
        <begin position="136"/>
        <end position="151"/>
    </location>
</feature>
<dbReference type="GO" id="GO:0003676">
    <property type="term" value="F:nucleic acid binding"/>
    <property type="evidence" value="ECO:0007669"/>
    <property type="project" value="InterPro"/>
</dbReference>
<evidence type="ECO:0000313" key="5">
    <source>
        <dbReference type="Proteomes" id="UP000489600"/>
    </source>
</evidence>
<feature type="compositionally biased region" description="Basic and acidic residues" evidence="2">
    <location>
        <begin position="73"/>
        <end position="84"/>
    </location>
</feature>
<evidence type="ECO:0000259" key="3">
    <source>
        <dbReference type="PROSITE" id="PS50158"/>
    </source>
</evidence>
<organism evidence="4 5">
    <name type="scientific">Arabis nemorensis</name>
    <dbReference type="NCBI Taxonomy" id="586526"/>
    <lineage>
        <taxon>Eukaryota</taxon>
        <taxon>Viridiplantae</taxon>
        <taxon>Streptophyta</taxon>
        <taxon>Embryophyta</taxon>
        <taxon>Tracheophyta</taxon>
        <taxon>Spermatophyta</taxon>
        <taxon>Magnoliopsida</taxon>
        <taxon>eudicotyledons</taxon>
        <taxon>Gunneridae</taxon>
        <taxon>Pentapetalae</taxon>
        <taxon>rosids</taxon>
        <taxon>malvids</taxon>
        <taxon>Brassicales</taxon>
        <taxon>Brassicaceae</taxon>
        <taxon>Arabideae</taxon>
        <taxon>Arabis</taxon>
    </lineage>
</organism>
<feature type="region of interest" description="Disordered" evidence="2">
    <location>
        <begin position="41"/>
        <end position="152"/>
    </location>
</feature>
<sequence>MAPRGKQTSEDQQEDFKQILENFTNSLQNGGGEQAVENALMTVLQTQQRRAHNDVNSEDGGEDNVFAFPQPVQEERQRAARDLRQQWGNTSSRSRYPSQQGGDPNSPSPRASSVTKTEQPTDSIACSRQPHTGASRCFTCGETGHRQTACPT</sequence>
<feature type="compositionally biased region" description="Polar residues" evidence="2">
    <location>
        <begin position="86"/>
        <end position="132"/>
    </location>
</feature>
<dbReference type="SMART" id="SM00343">
    <property type="entry name" value="ZnF_C2HC"/>
    <property type="match status" value="1"/>
</dbReference>
<dbReference type="Pfam" id="PF00098">
    <property type="entry name" value="zf-CCHC"/>
    <property type="match status" value="1"/>
</dbReference>
<name>A0A565C5H8_9BRAS</name>
<evidence type="ECO:0000313" key="4">
    <source>
        <dbReference type="EMBL" id="VVB08855.1"/>
    </source>
</evidence>
<gene>
    <name evidence="4" type="ORF">ANE_LOCUS19299</name>
</gene>
<dbReference type="PROSITE" id="PS50158">
    <property type="entry name" value="ZF_CCHC"/>
    <property type="match status" value="1"/>
</dbReference>
<evidence type="ECO:0000256" key="1">
    <source>
        <dbReference type="PROSITE-ProRule" id="PRU00047"/>
    </source>
</evidence>
<comment type="caution">
    <text evidence="4">The sequence shown here is derived from an EMBL/GenBank/DDBJ whole genome shotgun (WGS) entry which is preliminary data.</text>
</comment>
<dbReference type="AlphaFoldDB" id="A0A565C5H8"/>
<evidence type="ECO:0000256" key="2">
    <source>
        <dbReference type="SAM" id="MobiDB-lite"/>
    </source>
</evidence>
<dbReference type="InterPro" id="IPR036875">
    <property type="entry name" value="Znf_CCHC_sf"/>
</dbReference>
<keyword evidence="1" id="KW-0862">Zinc</keyword>
<dbReference type="SUPFAM" id="SSF57756">
    <property type="entry name" value="Retrovirus zinc finger-like domains"/>
    <property type="match status" value="1"/>
</dbReference>
<dbReference type="EMBL" id="CABITT030000006">
    <property type="protein sequence ID" value="VVB08855.1"/>
    <property type="molecule type" value="Genomic_DNA"/>
</dbReference>
<dbReference type="OrthoDB" id="1111214at2759"/>
<reference evidence="4" key="1">
    <citation type="submission" date="2019-07" db="EMBL/GenBank/DDBJ databases">
        <authorList>
            <person name="Dittberner H."/>
        </authorList>
    </citation>
    <scope>NUCLEOTIDE SEQUENCE [LARGE SCALE GENOMIC DNA]</scope>
</reference>
<accession>A0A565C5H8</accession>
<proteinExistence type="predicted"/>
<dbReference type="InterPro" id="IPR001878">
    <property type="entry name" value="Znf_CCHC"/>
</dbReference>
<dbReference type="Proteomes" id="UP000489600">
    <property type="component" value="Unassembled WGS sequence"/>
</dbReference>
<keyword evidence="5" id="KW-1185">Reference proteome</keyword>